<keyword evidence="3" id="KW-0472">Membrane</keyword>
<name>A0ABD3MUA8_9STRA</name>
<keyword evidence="3" id="KW-0812">Transmembrane</keyword>
<feature type="compositionally biased region" description="Basic residues" evidence="2">
    <location>
        <begin position="124"/>
        <end position="137"/>
    </location>
</feature>
<gene>
    <name evidence="6" type="ORF">ACHAWU_002612</name>
</gene>
<dbReference type="InterPro" id="IPR018253">
    <property type="entry name" value="DnaJ_domain_CS"/>
</dbReference>
<dbReference type="PRINTS" id="PR00625">
    <property type="entry name" value="JDOMAIN"/>
</dbReference>
<dbReference type="Proteomes" id="UP001530293">
    <property type="component" value="Unassembled WGS sequence"/>
</dbReference>
<feature type="transmembrane region" description="Helical" evidence="3">
    <location>
        <begin position="624"/>
        <end position="645"/>
    </location>
</feature>
<dbReference type="PANTHER" id="PTHR44360:SF1">
    <property type="entry name" value="DNAJ HOMOLOG SUBFAMILY B MEMBER 9"/>
    <property type="match status" value="1"/>
</dbReference>
<evidence type="ECO:0000256" key="2">
    <source>
        <dbReference type="SAM" id="MobiDB-lite"/>
    </source>
</evidence>
<evidence type="ECO:0000259" key="5">
    <source>
        <dbReference type="PROSITE" id="PS50076"/>
    </source>
</evidence>
<feature type="transmembrane region" description="Helical" evidence="3">
    <location>
        <begin position="734"/>
        <end position="753"/>
    </location>
</feature>
<feature type="transmembrane region" description="Helical" evidence="3">
    <location>
        <begin position="495"/>
        <end position="517"/>
    </location>
</feature>
<evidence type="ECO:0000313" key="6">
    <source>
        <dbReference type="EMBL" id="KAL3765817.1"/>
    </source>
</evidence>
<feature type="compositionally biased region" description="Low complexity" evidence="2">
    <location>
        <begin position="138"/>
        <end position="160"/>
    </location>
</feature>
<feature type="transmembrane region" description="Helical" evidence="3">
    <location>
        <begin position="665"/>
        <end position="684"/>
    </location>
</feature>
<keyword evidence="4" id="KW-0732">Signal</keyword>
<dbReference type="AlphaFoldDB" id="A0ABD3MUA8"/>
<proteinExistence type="predicted"/>
<dbReference type="CDD" id="cd06257">
    <property type="entry name" value="DnaJ"/>
    <property type="match status" value="1"/>
</dbReference>
<evidence type="ECO:0000256" key="4">
    <source>
        <dbReference type="SAM" id="SignalP"/>
    </source>
</evidence>
<feature type="transmembrane region" description="Helical" evidence="3">
    <location>
        <begin position="538"/>
        <end position="563"/>
    </location>
</feature>
<accession>A0ABD3MUA8</accession>
<dbReference type="InterPro" id="IPR001623">
    <property type="entry name" value="DnaJ_domain"/>
</dbReference>
<dbReference type="PROSITE" id="PS50076">
    <property type="entry name" value="DNAJ_2"/>
    <property type="match status" value="1"/>
</dbReference>
<evidence type="ECO:0000313" key="7">
    <source>
        <dbReference type="Proteomes" id="UP001530293"/>
    </source>
</evidence>
<feature type="signal peptide" evidence="4">
    <location>
        <begin position="1"/>
        <end position="26"/>
    </location>
</feature>
<keyword evidence="7" id="KW-1185">Reference proteome</keyword>
<dbReference type="PANTHER" id="PTHR44360">
    <property type="entry name" value="DNAJ HOMOLOG SUBFAMILY B MEMBER 9"/>
    <property type="match status" value="1"/>
</dbReference>
<dbReference type="InterPro" id="IPR036869">
    <property type="entry name" value="J_dom_sf"/>
</dbReference>
<dbReference type="SMART" id="SM00271">
    <property type="entry name" value="DnaJ"/>
    <property type="match status" value="1"/>
</dbReference>
<sequence length="763" mass="85846">MPAHLKPFLFLGLILIDGFTFAVAAARPSPSGNNFFQNQKPQQFNTAGGDGDPYKILGVKRTASDDEIQKAYRKRAKETHPDKNASPTATDEFRRVTSAFEILGDPVNRKRYDRAMMDAEAKKKERRRGAHNQHTHRQQYQYQQQEQSSSWQKQHNNKNNNMDRNERQKRHAEMITKSRSTQSRITKFTTKSEFEKTMLDSSTKQRYKTNCLIMLVANKHAEKWAESKLYFPYPFVGEDGSYERVLQVAKVRFNSQTELTRLFRAESNSNTPHIIFAKKGDAIRNFQVFNTKRLNTNNENEMNSHREFRTWVESQLLIEVTVANRHALPVDVRIVRSGQAIGSESSLQPNYQRTFSLHVSDRIFAFDERLDTFPGAIRNGDKIGGTKGVLLLDVIVTAAHDSYTIPPSRCYDLSTQCHMWIAPLRRGKQTIGEQCQTNPEFMHHVCPFTCGVCSEHIISDIAYLAFHRPIHSFPVFLQGIVRFGRDLLVDVADMAMQHMTAAVALFAVGLLITLNISSSSKKSKTHPPNQHLDGVSEVNLTAGTVLDVSLLLCAGALAAWLSWITSITATGVPPYLRGIHSDLIGVSNFPVVFILLLCVGALTGVHFRSIISYCIRGDANADSFVIFIATPLTFALFTGLSLTFLSPNEVFDDTPWYYAWNYHKGAASIIVFIGAFVGVGLVSFERVIIWPIRKNLPLLAFLCNWIVLVVVGFLSLESPFTDDLMNVIQLRKNAAVAFVLIGMAIGHIFGNNLDILDSDAYNL</sequence>
<feature type="chain" id="PRO_5044842520" description="J domain-containing protein" evidence="4">
    <location>
        <begin position="27"/>
        <end position="763"/>
    </location>
</feature>
<feature type="region of interest" description="Disordered" evidence="2">
    <location>
        <begin position="73"/>
        <end position="92"/>
    </location>
</feature>
<evidence type="ECO:0000256" key="1">
    <source>
        <dbReference type="ARBA" id="ARBA00023186"/>
    </source>
</evidence>
<dbReference type="SUPFAM" id="SSF46565">
    <property type="entry name" value="Chaperone J-domain"/>
    <property type="match status" value="1"/>
</dbReference>
<reference evidence="6 7" key="1">
    <citation type="submission" date="2024-10" db="EMBL/GenBank/DDBJ databases">
        <title>Updated reference genomes for cyclostephanoid diatoms.</title>
        <authorList>
            <person name="Roberts W.R."/>
            <person name="Alverson A.J."/>
        </authorList>
    </citation>
    <scope>NUCLEOTIDE SEQUENCE [LARGE SCALE GENOMIC DNA]</scope>
    <source>
        <strain evidence="6 7">AJA232-27</strain>
    </source>
</reference>
<dbReference type="Gene3D" id="1.10.287.110">
    <property type="entry name" value="DnaJ domain"/>
    <property type="match status" value="1"/>
</dbReference>
<feature type="transmembrane region" description="Helical" evidence="3">
    <location>
        <begin position="696"/>
        <end position="714"/>
    </location>
</feature>
<feature type="region of interest" description="Disordered" evidence="2">
    <location>
        <begin position="120"/>
        <end position="184"/>
    </location>
</feature>
<organism evidence="6 7">
    <name type="scientific">Discostella pseudostelligera</name>
    <dbReference type="NCBI Taxonomy" id="259834"/>
    <lineage>
        <taxon>Eukaryota</taxon>
        <taxon>Sar</taxon>
        <taxon>Stramenopiles</taxon>
        <taxon>Ochrophyta</taxon>
        <taxon>Bacillariophyta</taxon>
        <taxon>Coscinodiscophyceae</taxon>
        <taxon>Thalassiosirophycidae</taxon>
        <taxon>Stephanodiscales</taxon>
        <taxon>Stephanodiscaceae</taxon>
        <taxon>Discostella</taxon>
    </lineage>
</organism>
<keyword evidence="3" id="KW-1133">Transmembrane helix</keyword>
<keyword evidence="1" id="KW-0143">Chaperone</keyword>
<dbReference type="InterPro" id="IPR051948">
    <property type="entry name" value="Hsp70_co-chaperone_J-domain"/>
</dbReference>
<feature type="compositionally biased region" description="Basic and acidic residues" evidence="2">
    <location>
        <begin position="161"/>
        <end position="176"/>
    </location>
</feature>
<evidence type="ECO:0000256" key="3">
    <source>
        <dbReference type="SAM" id="Phobius"/>
    </source>
</evidence>
<feature type="domain" description="J" evidence="5">
    <location>
        <begin position="52"/>
        <end position="116"/>
    </location>
</feature>
<protein>
    <recommendedName>
        <fullName evidence="5">J domain-containing protein</fullName>
    </recommendedName>
</protein>
<dbReference type="EMBL" id="JALLBG020000091">
    <property type="protein sequence ID" value="KAL3765817.1"/>
    <property type="molecule type" value="Genomic_DNA"/>
</dbReference>
<feature type="transmembrane region" description="Helical" evidence="3">
    <location>
        <begin position="583"/>
        <end position="603"/>
    </location>
</feature>
<dbReference type="Pfam" id="PF00226">
    <property type="entry name" value="DnaJ"/>
    <property type="match status" value="1"/>
</dbReference>
<comment type="caution">
    <text evidence="6">The sequence shown here is derived from an EMBL/GenBank/DDBJ whole genome shotgun (WGS) entry which is preliminary data.</text>
</comment>
<dbReference type="PROSITE" id="PS00636">
    <property type="entry name" value="DNAJ_1"/>
    <property type="match status" value="1"/>
</dbReference>